<dbReference type="Proteomes" id="UP000800035">
    <property type="component" value="Unassembled WGS sequence"/>
</dbReference>
<dbReference type="PROSITE" id="PS50089">
    <property type="entry name" value="ZF_RING_2"/>
    <property type="match status" value="1"/>
</dbReference>
<evidence type="ECO:0000313" key="3">
    <source>
        <dbReference type="EMBL" id="KAF1962515.1"/>
    </source>
</evidence>
<gene>
    <name evidence="3" type="ORF">CC80DRAFT_462673</name>
</gene>
<organism evidence="3 4">
    <name type="scientific">Byssothecium circinans</name>
    <dbReference type="NCBI Taxonomy" id="147558"/>
    <lineage>
        <taxon>Eukaryota</taxon>
        <taxon>Fungi</taxon>
        <taxon>Dikarya</taxon>
        <taxon>Ascomycota</taxon>
        <taxon>Pezizomycotina</taxon>
        <taxon>Dothideomycetes</taxon>
        <taxon>Pleosporomycetidae</taxon>
        <taxon>Pleosporales</taxon>
        <taxon>Massarineae</taxon>
        <taxon>Massarinaceae</taxon>
        <taxon>Byssothecium</taxon>
    </lineage>
</organism>
<keyword evidence="1" id="KW-0479">Metal-binding</keyword>
<dbReference type="SUPFAM" id="SSF57850">
    <property type="entry name" value="RING/U-box"/>
    <property type="match status" value="1"/>
</dbReference>
<dbReference type="InterPro" id="IPR001841">
    <property type="entry name" value="Znf_RING"/>
</dbReference>
<evidence type="ECO:0000259" key="2">
    <source>
        <dbReference type="PROSITE" id="PS50089"/>
    </source>
</evidence>
<accession>A0A6A5UC61</accession>
<dbReference type="EMBL" id="ML976979">
    <property type="protein sequence ID" value="KAF1962515.1"/>
    <property type="molecule type" value="Genomic_DNA"/>
</dbReference>
<keyword evidence="1" id="KW-0863">Zinc-finger</keyword>
<feature type="domain" description="RING-type" evidence="2">
    <location>
        <begin position="160"/>
        <end position="221"/>
    </location>
</feature>
<name>A0A6A5UC61_9PLEO</name>
<protein>
    <recommendedName>
        <fullName evidence="2">RING-type domain-containing protein</fullName>
    </recommendedName>
</protein>
<keyword evidence="4" id="KW-1185">Reference proteome</keyword>
<reference evidence="3" key="1">
    <citation type="journal article" date="2020" name="Stud. Mycol.">
        <title>101 Dothideomycetes genomes: a test case for predicting lifestyles and emergence of pathogens.</title>
        <authorList>
            <person name="Haridas S."/>
            <person name="Albert R."/>
            <person name="Binder M."/>
            <person name="Bloem J."/>
            <person name="Labutti K."/>
            <person name="Salamov A."/>
            <person name="Andreopoulos B."/>
            <person name="Baker S."/>
            <person name="Barry K."/>
            <person name="Bills G."/>
            <person name="Bluhm B."/>
            <person name="Cannon C."/>
            <person name="Castanera R."/>
            <person name="Culley D."/>
            <person name="Daum C."/>
            <person name="Ezra D."/>
            <person name="Gonzalez J."/>
            <person name="Henrissat B."/>
            <person name="Kuo A."/>
            <person name="Liang C."/>
            <person name="Lipzen A."/>
            <person name="Lutzoni F."/>
            <person name="Magnuson J."/>
            <person name="Mondo S."/>
            <person name="Nolan M."/>
            <person name="Ohm R."/>
            <person name="Pangilinan J."/>
            <person name="Park H.-J."/>
            <person name="Ramirez L."/>
            <person name="Alfaro M."/>
            <person name="Sun H."/>
            <person name="Tritt A."/>
            <person name="Yoshinaga Y."/>
            <person name="Zwiers L.-H."/>
            <person name="Turgeon B."/>
            <person name="Goodwin S."/>
            <person name="Spatafora J."/>
            <person name="Crous P."/>
            <person name="Grigoriev I."/>
        </authorList>
    </citation>
    <scope>NUCLEOTIDE SEQUENCE</scope>
    <source>
        <strain evidence="3">CBS 675.92</strain>
    </source>
</reference>
<dbReference type="InterPro" id="IPR013083">
    <property type="entry name" value="Znf_RING/FYVE/PHD"/>
</dbReference>
<sequence>MKPRSVVHEEFSKARVWLLGVVRMQEKVYDKSHLYRLFRAGIEREAKQTGDESTRDLERLYMALTHPDEDDLDDDDEWDYEDHLEVAFLITMHYNYAEKYANVLQKLQERTARRPNKSLSPIQRITRRVIEKTESTKVDGFACAIPLAAIKVLPEEDQACGICQHAYLDLHSFPVEDLIADYPVRIKYCGHIFGKQCLETWMDTPLIDAAKYPFHTCPVCRVKIEGRATPQIPRELIKHVSKGAAIKAMIKESDDELDEVECRHGILRCVSEDVALKELSREVEGLRLAGKLKRERLRQCTEALEGRMKEIGEEKRVWGFVGQEKEKVWRSFSEEWERSSVGN</sequence>
<dbReference type="GO" id="GO:0008270">
    <property type="term" value="F:zinc ion binding"/>
    <property type="evidence" value="ECO:0007669"/>
    <property type="project" value="UniProtKB-KW"/>
</dbReference>
<dbReference type="CDD" id="cd16448">
    <property type="entry name" value="RING-H2"/>
    <property type="match status" value="1"/>
</dbReference>
<evidence type="ECO:0000256" key="1">
    <source>
        <dbReference type="PROSITE-ProRule" id="PRU00175"/>
    </source>
</evidence>
<dbReference type="OrthoDB" id="8062037at2759"/>
<keyword evidence="1" id="KW-0862">Zinc</keyword>
<dbReference type="AlphaFoldDB" id="A0A6A5UC61"/>
<proteinExistence type="predicted"/>
<evidence type="ECO:0000313" key="4">
    <source>
        <dbReference type="Proteomes" id="UP000800035"/>
    </source>
</evidence>
<dbReference type="Gene3D" id="3.30.40.10">
    <property type="entry name" value="Zinc/RING finger domain, C3HC4 (zinc finger)"/>
    <property type="match status" value="1"/>
</dbReference>